<dbReference type="EMBL" id="QANS01000004">
    <property type="protein sequence ID" value="PTU31174.1"/>
    <property type="molecule type" value="Genomic_DNA"/>
</dbReference>
<evidence type="ECO:0000313" key="2">
    <source>
        <dbReference type="EMBL" id="PTU31174.1"/>
    </source>
</evidence>
<proteinExistence type="predicted"/>
<keyword evidence="3" id="KW-1185">Reference proteome</keyword>
<protein>
    <recommendedName>
        <fullName evidence="4">Outer membrane protein beta-barrel domain-containing protein</fullName>
    </recommendedName>
</protein>
<sequence length="253" mass="25284">MKSGLFALGLFALVSADAQAQTLVASNAGAQAASSFAGASFGSPIAFGADWGSAGIGVFGQTLSGSGKKGDGSAGVAFGLGDADRYVGLETQVSVSSLSGSSGDSFGDSGALGFKLHTNLGSGAAFAVGVNSTARWGKQSNQNKASLYAVATKAFKIGTTSPYALVANVGIGDQAFQEIGQNGGAGVFGSLAFYFTPQVSIVADYTGRFLNAGISAAPFRTLPFTVTLGAVNVTGRYNSDAQVAMTLGYGFHF</sequence>
<dbReference type="AlphaFoldDB" id="A0A2T5MF27"/>
<feature type="chain" id="PRO_5015604977" description="Outer membrane protein beta-barrel domain-containing protein" evidence="1">
    <location>
        <begin position="21"/>
        <end position="253"/>
    </location>
</feature>
<dbReference type="OrthoDB" id="7059816at2"/>
<keyword evidence="1" id="KW-0732">Signal</keyword>
<feature type="signal peptide" evidence="1">
    <location>
        <begin position="1"/>
        <end position="20"/>
    </location>
</feature>
<reference evidence="2 3" key="1">
    <citation type="submission" date="2018-04" db="EMBL/GenBank/DDBJ databases">
        <title>Novel species isolated from glacier.</title>
        <authorList>
            <person name="Liu Q."/>
            <person name="Xin Y.-H."/>
        </authorList>
    </citation>
    <scope>NUCLEOTIDE SEQUENCE [LARGE SCALE GENOMIC DNA]</scope>
    <source>
        <strain evidence="2 3">GT1R17</strain>
    </source>
</reference>
<dbReference type="RefSeq" id="WP_107940761.1">
    <property type="nucleotide sequence ID" value="NZ_QANS01000004.1"/>
</dbReference>
<dbReference type="Proteomes" id="UP000244248">
    <property type="component" value="Unassembled WGS sequence"/>
</dbReference>
<accession>A0A2T5MF27</accession>
<name>A0A2T5MF27_9GAMM</name>
<evidence type="ECO:0000256" key="1">
    <source>
        <dbReference type="SAM" id="SignalP"/>
    </source>
</evidence>
<organism evidence="2 3">
    <name type="scientific">Stenotrophobium rhamnosiphilum</name>
    <dbReference type="NCBI Taxonomy" id="2029166"/>
    <lineage>
        <taxon>Bacteria</taxon>
        <taxon>Pseudomonadati</taxon>
        <taxon>Pseudomonadota</taxon>
        <taxon>Gammaproteobacteria</taxon>
        <taxon>Nevskiales</taxon>
        <taxon>Nevskiaceae</taxon>
        <taxon>Stenotrophobium</taxon>
    </lineage>
</organism>
<evidence type="ECO:0000313" key="3">
    <source>
        <dbReference type="Proteomes" id="UP000244248"/>
    </source>
</evidence>
<comment type="caution">
    <text evidence="2">The sequence shown here is derived from an EMBL/GenBank/DDBJ whole genome shotgun (WGS) entry which is preliminary data.</text>
</comment>
<gene>
    <name evidence="2" type="ORF">CJD38_10930</name>
</gene>
<evidence type="ECO:0008006" key="4">
    <source>
        <dbReference type="Google" id="ProtNLM"/>
    </source>
</evidence>